<dbReference type="InterPro" id="IPR052913">
    <property type="entry name" value="Glycopeptide_resist_protein"/>
</dbReference>
<name>A0A8X8KFG4_ACIGI</name>
<reference evidence="1" key="1">
    <citation type="submission" date="2021-07" db="EMBL/GenBank/DDBJ databases">
        <authorList>
            <person name="Fernandez M."/>
            <person name="Pereira P."/>
            <person name="Torres Tejerizo G.A."/>
            <person name="Gonzalez P."/>
            <person name="Agostini E."/>
        </authorList>
    </citation>
    <scope>NUCLEOTIDE SEQUENCE</scope>
    <source>
        <strain evidence="1">SFC 500-1A</strain>
    </source>
</reference>
<comment type="caution">
    <text evidence="1">The sequence shown here is derived from an EMBL/GenBank/DDBJ whole genome shotgun (WGS) entry which is preliminary data.</text>
</comment>
<sequence>MRQYLPKSWKLLYQLLRRYCREHLFSKLQFALKHQTLWQSDQQISTQQSIKINHYFENKTHNIDLAIQSINGLVIGPNQIFSFWHLVTAPTLNNGFKTGRNLVNGKISEDLGGGICQISCLLYINALKAGLIITERHSHSIDIYQEHERFTPLGSDATVVYGYKDLQFQNCLDQALQIQIFRQHDQLVAKLVAQQYLKEYALKFIVEDSKTHRIVRTLQDQKQIEQSIYLLNSHTD</sequence>
<proteinExistence type="predicted"/>
<dbReference type="EMBL" id="JAHWXT010000003">
    <property type="protein sequence ID" value="MCF0265025.1"/>
    <property type="molecule type" value="Genomic_DNA"/>
</dbReference>
<evidence type="ECO:0000313" key="1">
    <source>
        <dbReference type="EMBL" id="MCF0265025.1"/>
    </source>
</evidence>
<dbReference type="InterPro" id="IPR007391">
    <property type="entry name" value="Vancomycin_resist_VanW"/>
</dbReference>
<gene>
    <name evidence="1" type="ORF">KW868_11240</name>
</gene>
<dbReference type="PANTHER" id="PTHR35788:SF1">
    <property type="entry name" value="EXPORTED PROTEIN"/>
    <property type="match status" value="1"/>
</dbReference>
<evidence type="ECO:0000313" key="2">
    <source>
        <dbReference type="Proteomes" id="UP000887320"/>
    </source>
</evidence>
<dbReference type="Pfam" id="PF04294">
    <property type="entry name" value="VanW"/>
    <property type="match status" value="1"/>
</dbReference>
<dbReference type="Proteomes" id="UP000887320">
    <property type="component" value="Unassembled WGS sequence"/>
</dbReference>
<dbReference type="PANTHER" id="PTHR35788">
    <property type="entry name" value="EXPORTED PROTEIN-RELATED"/>
    <property type="match status" value="1"/>
</dbReference>
<organism evidence="1 2">
    <name type="scientific">Acinetobacter guillouiae</name>
    <name type="common">Acinetobacter genomosp. 11</name>
    <dbReference type="NCBI Taxonomy" id="106649"/>
    <lineage>
        <taxon>Bacteria</taxon>
        <taxon>Pseudomonadati</taxon>
        <taxon>Pseudomonadota</taxon>
        <taxon>Gammaproteobacteria</taxon>
        <taxon>Moraxellales</taxon>
        <taxon>Moraxellaceae</taxon>
        <taxon>Acinetobacter</taxon>
    </lineage>
</organism>
<dbReference type="RefSeq" id="WP_234623412.1">
    <property type="nucleotide sequence ID" value="NZ_JAHWXT010000003.1"/>
</dbReference>
<protein>
    <submittedName>
        <fullName evidence="1">VanW family protein</fullName>
    </submittedName>
</protein>
<dbReference type="AlphaFoldDB" id="A0A8X8KFG4"/>
<accession>A0A8X8KFG4</accession>